<dbReference type="Pfam" id="PF00353">
    <property type="entry name" value="HemolysinCabind"/>
    <property type="match status" value="2"/>
</dbReference>
<feature type="domain" description="Peptidase M10 serralysin C-terminal" evidence="6">
    <location>
        <begin position="80"/>
        <end position="146"/>
    </location>
</feature>
<evidence type="ECO:0000259" key="6">
    <source>
        <dbReference type="Pfam" id="PF08548"/>
    </source>
</evidence>
<evidence type="ECO:0000256" key="1">
    <source>
        <dbReference type="ARBA" id="ARBA00001913"/>
    </source>
</evidence>
<evidence type="ECO:0000313" key="7">
    <source>
        <dbReference type="EMBL" id="MFC3631212.1"/>
    </source>
</evidence>
<protein>
    <submittedName>
        <fullName evidence="7">Calcium-binding protein</fullName>
    </submittedName>
</protein>
<dbReference type="InterPro" id="IPR013858">
    <property type="entry name" value="Peptidase_M10B_C"/>
</dbReference>
<evidence type="ECO:0000256" key="3">
    <source>
        <dbReference type="ARBA" id="ARBA00022525"/>
    </source>
</evidence>
<dbReference type="EMBL" id="JBHRXY010000022">
    <property type="protein sequence ID" value="MFC3631212.1"/>
    <property type="molecule type" value="Genomic_DNA"/>
</dbReference>
<keyword evidence="3" id="KW-0964">Secreted</keyword>
<evidence type="ECO:0000256" key="2">
    <source>
        <dbReference type="ARBA" id="ARBA00004613"/>
    </source>
</evidence>
<proteinExistence type="predicted"/>
<dbReference type="InterPro" id="IPR001343">
    <property type="entry name" value="Hemolysn_Ca-bd"/>
</dbReference>
<dbReference type="SUPFAM" id="SSF51120">
    <property type="entry name" value="beta-Roll"/>
    <property type="match status" value="1"/>
</dbReference>
<accession>A0ABV7U7Z2</accession>
<dbReference type="PROSITE" id="PS00330">
    <property type="entry name" value="HEMOLYSIN_CALCIUM"/>
    <property type="match status" value="3"/>
</dbReference>
<dbReference type="Pfam" id="PF08548">
    <property type="entry name" value="Peptidase_M10_C"/>
    <property type="match status" value="1"/>
</dbReference>
<comment type="cofactor">
    <cofactor evidence="1">
        <name>Ca(2+)</name>
        <dbReference type="ChEBI" id="CHEBI:29108"/>
    </cofactor>
</comment>
<comment type="subcellular location">
    <subcellularLocation>
        <location evidence="2">Secreted</location>
    </subcellularLocation>
</comment>
<keyword evidence="4" id="KW-0677">Repeat</keyword>
<dbReference type="InterPro" id="IPR011049">
    <property type="entry name" value="Serralysin-like_metalloprot_C"/>
</dbReference>
<dbReference type="InterPro" id="IPR018511">
    <property type="entry name" value="Hemolysin-typ_Ca-bd_CS"/>
</dbReference>
<dbReference type="InterPro" id="IPR050557">
    <property type="entry name" value="RTX_toxin/Mannuronan_C5-epim"/>
</dbReference>
<dbReference type="PANTHER" id="PTHR38340:SF1">
    <property type="entry name" value="S-LAYER PROTEIN"/>
    <property type="match status" value="1"/>
</dbReference>
<feature type="region of interest" description="Disordered" evidence="5">
    <location>
        <begin position="63"/>
        <end position="82"/>
    </location>
</feature>
<comment type="caution">
    <text evidence="7">The sequence shown here is derived from an EMBL/GenBank/DDBJ whole genome shotgun (WGS) entry which is preliminary data.</text>
</comment>
<gene>
    <name evidence="7" type="ORF">ACFOM8_17390</name>
</gene>
<dbReference type="RefSeq" id="WP_377763393.1">
    <property type="nucleotide sequence ID" value="NZ_JBHRXY010000022.1"/>
</dbReference>
<keyword evidence="8" id="KW-1185">Reference proteome</keyword>
<dbReference type="Gene3D" id="2.150.10.10">
    <property type="entry name" value="Serralysin-like metalloprotease, C-terminal"/>
    <property type="match status" value="2"/>
</dbReference>
<evidence type="ECO:0000313" key="8">
    <source>
        <dbReference type="Proteomes" id="UP001595539"/>
    </source>
</evidence>
<reference evidence="8" key="1">
    <citation type="journal article" date="2019" name="Int. J. Syst. Evol. Microbiol.">
        <title>The Global Catalogue of Microorganisms (GCM) 10K type strain sequencing project: providing services to taxonomists for standard genome sequencing and annotation.</title>
        <authorList>
            <consortium name="The Broad Institute Genomics Platform"/>
            <consortium name="The Broad Institute Genome Sequencing Center for Infectious Disease"/>
            <person name="Wu L."/>
            <person name="Ma J."/>
        </authorList>
    </citation>
    <scope>NUCLEOTIDE SEQUENCE [LARGE SCALE GENOMIC DNA]</scope>
    <source>
        <strain evidence="8">KCTC 42473</strain>
    </source>
</reference>
<name>A0ABV7U7Z2_9RHOB</name>
<dbReference type="Proteomes" id="UP001595539">
    <property type="component" value="Unassembled WGS sequence"/>
</dbReference>
<evidence type="ECO:0000256" key="5">
    <source>
        <dbReference type="SAM" id="MobiDB-lite"/>
    </source>
</evidence>
<sequence length="186" mass="19490">MPFFRGTNGINTLNGSGLADRLFGLGGDGNDRLWGGFGHDELEGGNGHDRLWGGFGHDELEGGRGNDRLAGGSGNDDLEGGLGNDVLAGGTGRDHLEGGVGNDILTGGSGADVFEFEWGDGRDRVTDFQNGIDRIELDDFSRAQVQQVINGARQDGADLVLTIAPGTIVVLEDVQKAELGLSDFTF</sequence>
<dbReference type="PRINTS" id="PR00313">
    <property type="entry name" value="CABNDNGRPT"/>
</dbReference>
<evidence type="ECO:0000256" key="4">
    <source>
        <dbReference type="ARBA" id="ARBA00022737"/>
    </source>
</evidence>
<organism evidence="7 8">
    <name type="scientific">Paracoccus angustae</name>
    <dbReference type="NCBI Taxonomy" id="1671480"/>
    <lineage>
        <taxon>Bacteria</taxon>
        <taxon>Pseudomonadati</taxon>
        <taxon>Pseudomonadota</taxon>
        <taxon>Alphaproteobacteria</taxon>
        <taxon>Rhodobacterales</taxon>
        <taxon>Paracoccaceae</taxon>
        <taxon>Paracoccus</taxon>
    </lineage>
</organism>
<dbReference type="PANTHER" id="PTHR38340">
    <property type="entry name" value="S-LAYER PROTEIN"/>
    <property type="match status" value="1"/>
</dbReference>